<accession>A0A4Y9ZHJ4</accession>
<proteinExistence type="predicted"/>
<sequence>MPELPEPQTTPVKHTNSRAATFASSTLDPNALQYHIDVAEDMRLEFVGPMPVDEFLKEFVPLHVEPTPQVGNALAKAGSSEKDFINTITTYGLCPSLEFVDTTDKGDKKHPKYAKPDMSVFNRRDIVAAGITKTPLDDTKQASDVCPSPQIPPPPTPKKKGSRKAAHDFRMCFPILEMPIERKPDGADQDPFTDGTSTKPGEETPAFQNNAVKGKRNRGQMIKYTTAQFSAQFRAFSFSIVLFPDAYRLVRWDRAGAVVTKRTSLESDGQYLAEFLWRFDHLTPQQRGWDTTVCVPTKAEADLAKSFLESEA</sequence>
<feature type="region of interest" description="Disordered" evidence="1">
    <location>
        <begin position="181"/>
        <end position="214"/>
    </location>
</feature>
<organism evidence="2 3">
    <name type="scientific">Hericium alpestre</name>
    <dbReference type="NCBI Taxonomy" id="135208"/>
    <lineage>
        <taxon>Eukaryota</taxon>
        <taxon>Fungi</taxon>
        <taxon>Dikarya</taxon>
        <taxon>Basidiomycota</taxon>
        <taxon>Agaricomycotina</taxon>
        <taxon>Agaricomycetes</taxon>
        <taxon>Russulales</taxon>
        <taxon>Hericiaceae</taxon>
        <taxon>Hericium</taxon>
    </lineage>
</organism>
<dbReference type="AlphaFoldDB" id="A0A4Y9ZHJ4"/>
<feature type="region of interest" description="Disordered" evidence="1">
    <location>
        <begin position="137"/>
        <end position="164"/>
    </location>
</feature>
<protein>
    <recommendedName>
        <fullName evidence="4">Fungal-type protein kinase domain-containing protein</fullName>
    </recommendedName>
</protein>
<reference evidence="2 3" key="1">
    <citation type="submission" date="2019-02" db="EMBL/GenBank/DDBJ databases">
        <title>Genome sequencing of the rare red list fungi Hericium alpestre (H. flagellum).</title>
        <authorList>
            <person name="Buettner E."/>
            <person name="Kellner H."/>
        </authorList>
    </citation>
    <scope>NUCLEOTIDE SEQUENCE [LARGE SCALE GENOMIC DNA]</scope>
    <source>
        <strain evidence="2 3">DSM 108284</strain>
    </source>
</reference>
<feature type="non-terminal residue" evidence="2">
    <location>
        <position position="312"/>
    </location>
</feature>
<dbReference type="EMBL" id="SFCI01002220">
    <property type="protein sequence ID" value="TFY74215.1"/>
    <property type="molecule type" value="Genomic_DNA"/>
</dbReference>
<keyword evidence="3" id="KW-1185">Reference proteome</keyword>
<dbReference type="Proteomes" id="UP000298061">
    <property type="component" value="Unassembled WGS sequence"/>
</dbReference>
<evidence type="ECO:0000256" key="1">
    <source>
        <dbReference type="SAM" id="MobiDB-lite"/>
    </source>
</evidence>
<dbReference type="OrthoDB" id="5592585at2759"/>
<evidence type="ECO:0000313" key="3">
    <source>
        <dbReference type="Proteomes" id="UP000298061"/>
    </source>
</evidence>
<evidence type="ECO:0008006" key="4">
    <source>
        <dbReference type="Google" id="ProtNLM"/>
    </source>
</evidence>
<comment type="caution">
    <text evidence="2">The sequence shown here is derived from an EMBL/GenBank/DDBJ whole genome shotgun (WGS) entry which is preliminary data.</text>
</comment>
<evidence type="ECO:0000313" key="2">
    <source>
        <dbReference type="EMBL" id="TFY74215.1"/>
    </source>
</evidence>
<name>A0A4Y9ZHJ4_9AGAM</name>
<gene>
    <name evidence="2" type="ORF">EWM64_g9795</name>
</gene>